<dbReference type="GO" id="GO:0005829">
    <property type="term" value="C:cytosol"/>
    <property type="evidence" value="ECO:0007669"/>
    <property type="project" value="TreeGrafter"/>
</dbReference>
<sequence length="211" mass="22734">MIITSDDYVAYLNRAAAVIRDSKDYISGLDAATGDGDHWANLNLGFEAIILAGEKLRKLPIDEVFKQIGMLMMSRVGGSSGILYGGAYLAAAKAVAGRESLDAKGLCLALSAMVEDMMSRGKAEPGFKTMIDSLYPAVEAFRLALDAGENDRTVLERVKNAAKDGAESTRQMEARKGRASYMLSKGQGHLDPGAVTMSYQLCCLCDYLTER</sequence>
<proteinExistence type="predicted"/>
<dbReference type="EMBL" id="JAINVB010000001">
    <property type="protein sequence ID" value="MCK0084786.1"/>
    <property type="molecule type" value="Genomic_DNA"/>
</dbReference>
<dbReference type="SMART" id="SM01120">
    <property type="entry name" value="Dak2"/>
    <property type="match status" value="1"/>
</dbReference>
<dbReference type="PANTHER" id="PTHR28629:SF4">
    <property type="entry name" value="TRIOKINASE_FMN CYCLASE"/>
    <property type="match status" value="1"/>
</dbReference>
<dbReference type="InterPro" id="IPR050861">
    <property type="entry name" value="Dihydroxyacetone_Kinase"/>
</dbReference>
<organism evidence="10 11">
    <name type="scientific">Clostridium symbiosum</name>
    <name type="common">Bacteroides symbiosus</name>
    <dbReference type="NCBI Taxonomy" id="1512"/>
    <lineage>
        <taxon>Bacteria</taxon>
        <taxon>Bacillati</taxon>
        <taxon>Bacillota</taxon>
        <taxon>Clostridia</taxon>
        <taxon>Lachnospirales</taxon>
        <taxon>Lachnospiraceae</taxon>
        <taxon>Otoolea</taxon>
    </lineage>
</organism>
<dbReference type="GO" id="GO:0019563">
    <property type="term" value="P:glycerol catabolic process"/>
    <property type="evidence" value="ECO:0007669"/>
    <property type="project" value="TreeGrafter"/>
</dbReference>
<dbReference type="Proteomes" id="UP001203136">
    <property type="component" value="Unassembled WGS sequence"/>
</dbReference>
<dbReference type="InterPro" id="IPR004007">
    <property type="entry name" value="DhaL_dom"/>
</dbReference>
<comment type="function">
    <text evidence="8">ADP-binding subunit of the dihydroxyacetone kinase, which is responsible for the phosphoenolpyruvate (PEP)-dependent phosphorylation of dihydroxyacetone. DhaL-ADP is converted to DhaL-ATP via a phosphoryl group transfer from DhaM and transmits it to dihydroxyacetone binds to DhaK.</text>
</comment>
<dbReference type="NCBIfam" id="TIGR02365">
    <property type="entry name" value="dha_L_ycgS"/>
    <property type="match status" value="1"/>
</dbReference>
<keyword evidence="6" id="KW-0319">Glycerol metabolism</keyword>
<evidence type="ECO:0000313" key="11">
    <source>
        <dbReference type="Proteomes" id="UP001203136"/>
    </source>
</evidence>
<evidence type="ECO:0000256" key="3">
    <source>
        <dbReference type="ARBA" id="ARBA00012095"/>
    </source>
</evidence>
<feature type="domain" description="DhaL" evidence="9">
    <location>
        <begin position="6"/>
        <end position="206"/>
    </location>
</feature>
<dbReference type="Gene3D" id="1.25.40.340">
    <property type="match status" value="1"/>
</dbReference>
<evidence type="ECO:0000256" key="5">
    <source>
        <dbReference type="ARBA" id="ARBA00022777"/>
    </source>
</evidence>
<comment type="subunit">
    <text evidence="7">Homodimer. The dihydroxyacetone kinase complex is composed of a homodimer of DhaM, a homodimer of DhaK and the subunit DhaL.</text>
</comment>
<evidence type="ECO:0000256" key="2">
    <source>
        <dbReference type="ARBA" id="ARBA00004745"/>
    </source>
</evidence>
<keyword evidence="4" id="KW-0808">Transferase</keyword>
<dbReference type="RefSeq" id="WP_009296921.1">
    <property type="nucleotide sequence ID" value="NZ_BAABZD010000013.1"/>
</dbReference>
<dbReference type="GO" id="GO:0047324">
    <property type="term" value="F:phosphoenolpyruvate-glycerone phosphotransferase activity"/>
    <property type="evidence" value="ECO:0007669"/>
    <property type="project" value="UniProtKB-EC"/>
</dbReference>
<comment type="pathway">
    <text evidence="2">Polyol metabolism; glycerol degradation.</text>
</comment>
<evidence type="ECO:0000256" key="1">
    <source>
        <dbReference type="ARBA" id="ARBA00001113"/>
    </source>
</evidence>
<dbReference type="SUPFAM" id="SSF101473">
    <property type="entry name" value="DhaL-like"/>
    <property type="match status" value="1"/>
</dbReference>
<dbReference type="InterPro" id="IPR036117">
    <property type="entry name" value="DhaL_dom_sf"/>
</dbReference>
<name>A0AAW5F0T9_CLOSY</name>
<evidence type="ECO:0000256" key="8">
    <source>
        <dbReference type="ARBA" id="ARBA00055771"/>
    </source>
</evidence>
<reference evidence="10" key="1">
    <citation type="journal article" date="2022" name="Cell Host Microbe">
        <title>Colonization of the live biotherapeutic product VE303 and modulation of the microbiota and metabolites in healthy volunteers.</title>
        <authorList>
            <person name="Dsouza M."/>
            <person name="Menon R."/>
            <person name="Crossette E."/>
            <person name="Bhattarai S.K."/>
            <person name="Schneider J."/>
            <person name="Kim Y.G."/>
            <person name="Reddy S."/>
            <person name="Caballero S."/>
            <person name="Felix C."/>
            <person name="Cornacchione L."/>
            <person name="Hendrickson J."/>
            <person name="Watson A.R."/>
            <person name="Minot S.S."/>
            <person name="Greenfield N."/>
            <person name="Schopf L."/>
            <person name="Szabady R."/>
            <person name="Patarroyo J."/>
            <person name="Smith W."/>
            <person name="Harrison P."/>
            <person name="Kuijper E.J."/>
            <person name="Kelly C.P."/>
            <person name="Olle B."/>
            <person name="Bobilev D."/>
            <person name="Silber J.L."/>
            <person name="Bucci V."/>
            <person name="Roberts B."/>
            <person name="Faith J."/>
            <person name="Norman J.M."/>
        </authorList>
    </citation>
    <scope>NUCLEOTIDE SEQUENCE</scope>
    <source>
        <strain evidence="10">VE303-04</strain>
    </source>
</reference>
<dbReference type="AlphaFoldDB" id="A0AAW5F0T9"/>
<comment type="catalytic activity">
    <reaction evidence="1">
        <text>dihydroxyacetone + phosphoenolpyruvate = dihydroxyacetone phosphate + pyruvate</text>
        <dbReference type="Rhea" id="RHEA:18381"/>
        <dbReference type="ChEBI" id="CHEBI:15361"/>
        <dbReference type="ChEBI" id="CHEBI:16016"/>
        <dbReference type="ChEBI" id="CHEBI:57642"/>
        <dbReference type="ChEBI" id="CHEBI:58702"/>
        <dbReference type="EC" id="2.7.1.121"/>
    </reaction>
</comment>
<dbReference type="FunFam" id="1.25.40.340:FF:000002">
    <property type="entry name" value="Dihydroxyacetone kinase, L subunit"/>
    <property type="match status" value="1"/>
</dbReference>
<dbReference type="EC" id="2.7.1.121" evidence="3"/>
<dbReference type="Pfam" id="PF02734">
    <property type="entry name" value="Dak2"/>
    <property type="match status" value="1"/>
</dbReference>
<gene>
    <name evidence="10" type="primary">dhaL</name>
    <name evidence="10" type="ORF">K5I21_02605</name>
</gene>
<accession>A0AAW5F0T9</accession>
<dbReference type="InterPro" id="IPR012737">
    <property type="entry name" value="DhaK_L_YcgS"/>
</dbReference>
<evidence type="ECO:0000256" key="6">
    <source>
        <dbReference type="ARBA" id="ARBA00022798"/>
    </source>
</evidence>
<dbReference type="GO" id="GO:0004371">
    <property type="term" value="F:glycerone kinase activity"/>
    <property type="evidence" value="ECO:0007669"/>
    <property type="project" value="InterPro"/>
</dbReference>
<evidence type="ECO:0000256" key="4">
    <source>
        <dbReference type="ARBA" id="ARBA00022679"/>
    </source>
</evidence>
<dbReference type="PROSITE" id="PS51480">
    <property type="entry name" value="DHAL"/>
    <property type="match status" value="1"/>
</dbReference>
<evidence type="ECO:0000313" key="10">
    <source>
        <dbReference type="EMBL" id="MCK0084786.1"/>
    </source>
</evidence>
<protein>
    <recommendedName>
        <fullName evidence="3">phosphoenolpyruvate--glycerone phosphotransferase</fullName>
        <ecNumber evidence="3">2.7.1.121</ecNumber>
    </recommendedName>
</protein>
<keyword evidence="5 10" id="KW-0418">Kinase</keyword>
<comment type="caution">
    <text evidence="10">The sequence shown here is derived from an EMBL/GenBank/DDBJ whole genome shotgun (WGS) entry which is preliminary data.</text>
</comment>
<evidence type="ECO:0000259" key="9">
    <source>
        <dbReference type="PROSITE" id="PS51480"/>
    </source>
</evidence>
<dbReference type="PANTHER" id="PTHR28629">
    <property type="entry name" value="TRIOKINASE/FMN CYCLASE"/>
    <property type="match status" value="1"/>
</dbReference>
<evidence type="ECO:0000256" key="7">
    <source>
        <dbReference type="ARBA" id="ARBA00046577"/>
    </source>
</evidence>